<feature type="transmembrane region" description="Helical" evidence="1">
    <location>
        <begin position="349"/>
        <end position="369"/>
    </location>
</feature>
<accession>A0A1I6FMZ8</accession>
<feature type="transmembrane region" description="Helical" evidence="1">
    <location>
        <begin position="175"/>
        <end position="195"/>
    </location>
</feature>
<keyword evidence="4" id="KW-1185">Reference proteome</keyword>
<keyword evidence="1" id="KW-0472">Membrane</keyword>
<feature type="transmembrane region" description="Helical" evidence="1">
    <location>
        <begin position="21"/>
        <end position="39"/>
    </location>
</feature>
<evidence type="ECO:0000313" key="4">
    <source>
        <dbReference type="Proteomes" id="UP000199534"/>
    </source>
</evidence>
<feature type="transmembrane region" description="Helical" evidence="1">
    <location>
        <begin position="149"/>
        <end position="168"/>
    </location>
</feature>
<dbReference type="GO" id="GO:0016747">
    <property type="term" value="F:acyltransferase activity, transferring groups other than amino-acyl groups"/>
    <property type="evidence" value="ECO:0007669"/>
    <property type="project" value="InterPro"/>
</dbReference>
<feature type="transmembrane region" description="Helical" evidence="1">
    <location>
        <begin position="45"/>
        <end position="64"/>
    </location>
</feature>
<name>A0A1I6FMZ8_9FLAO</name>
<keyword evidence="1" id="KW-1133">Transmembrane helix</keyword>
<dbReference type="InterPro" id="IPR050879">
    <property type="entry name" value="Acyltransferase_3"/>
</dbReference>
<dbReference type="GO" id="GO:0016020">
    <property type="term" value="C:membrane"/>
    <property type="evidence" value="ECO:0007669"/>
    <property type="project" value="TreeGrafter"/>
</dbReference>
<dbReference type="STRING" id="400055.SAMN04490243_0162"/>
<evidence type="ECO:0000259" key="2">
    <source>
        <dbReference type="Pfam" id="PF01757"/>
    </source>
</evidence>
<dbReference type="InterPro" id="IPR002656">
    <property type="entry name" value="Acyl_transf_3_dom"/>
</dbReference>
<dbReference type="EMBL" id="FOYQ01000001">
    <property type="protein sequence ID" value="SFR31335.1"/>
    <property type="molecule type" value="Genomic_DNA"/>
</dbReference>
<evidence type="ECO:0000256" key="1">
    <source>
        <dbReference type="SAM" id="Phobius"/>
    </source>
</evidence>
<feature type="transmembrane region" description="Helical" evidence="1">
    <location>
        <begin position="201"/>
        <end position="221"/>
    </location>
</feature>
<feature type="transmembrane region" description="Helical" evidence="1">
    <location>
        <begin position="85"/>
        <end position="105"/>
    </location>
</feature>
<evidence type="ECO:0000313" key="3">
    <source>
        <dbReference type="EMBL" id="SFR31335.1"/>
    </source>
</evidence>
<protein>
    <submittedName>
        <fullName evidence="3">Peptidoglycan/LPS O-acetylase OafA/YrhL, contains acyltransferase and SGNH-hydrolase domains</fullName>
    </submittedName>
</protein>
<dbReference type="Proteomes" id="UP000199534">
    <property type="component" value="Unassembled WGS sequence"/>
</dbReference>
<proteinExistence type="predicted"/>
<dbReference type="Pfam" id="PF01757">
    <property type="entry name" value="Acyl_transf_3"/>
    <property type="match status" value="1"/>
</dbReference>
<dbReference type="GO" id="GO:0016787">
    <property type="term" value="F:hydrolase activity"/>
    <property type="evidence" value="ECO:0007669"/>
    <property type="project" value="UniProtKB-KW"/>
</dbReference>
<dbReference type="PANTHER" id="PTHR23028">
    <property type="entry name" value="ACETYLTRANSFERASE"/>
    <property type="match status" value="1"/>
</dbReference>
<keyword evidence="3" id="KW-0012">Acyltransferase</keyword>
<reference evidence="3 4" key="1">
    <citation type="submission" date="2016-10" db="EMBL/GenBank/DDBJ databases">
        <authorList>
            <person name="de Groot N.N."/>
        </authorList>
    </citation>
    <scope>NUCLEOTIDE SEQUENCE [LARGE SCALE GENOMIC DNA]</scope>
    <source>
        <strain evidence="3 4">DSM 21019</strain>
    </source>
</reference>
<dbReference type="RefSeq" id="WP_177218234.1">
    <property type="nucleotide sequence ID" value="NZ_FOYQ01000001.1"/>
</dbReference>
<feature type="transmembrane region" description="Helical" evidence="1">
    <location>
        <begin position="318"/>
        <end position="337"/>
    </location>
</feature>
<keyword evidence="3" id="KW-0378">Hydrolase</keyword>
<sequence>MQRKTSIKKIELIKGRKYREDIDGLRAIAVLAVIIFHFGHLPAGYLGVDIFFVISGFLITGIIYKEHLSGKFSLKDFYLRRIKRIIPLVLFICTVALVLGIAFMLPDDLENLAQSVIATNFFNNNTLQILTTKNYWDVVNEFKPLMHTWSLGIEEQYYLVYPFLFLMLGRLNSKWILWSLIALTLLSLGLFVSPFPEYIKFYTLPFRFFELSIGGVAAIILNGRLIQHNFSPFFLVLLAGCLIFGLNFIPESPLLVITVLLTCGVLITANRTSIISKYLLENRLMVFIGKISFSLYMWHQVLLAFARTTVYHEINIGGYALIFALTIVFSALTYYLIEQPFRKRFSTKTVLVSVLVAFIVTTGVSYYIYKVGGVIRDIPELGLTFGQGQRNIHAKYNDRINSIGLDFKKEPNKLKVLIVGNSFARDWANVLLESKNKDRIDISYSPIIQNETVYFSTEADIIFISEIEKHTILTSDLPINKIWYVGTKNFGINNGLFYNYSGQDYCQQRTKMESGYLLKNDSLKMLWGDRYIDLISRIIDDNGTVPVFEDDCMFISQDCRHLTKAGAKFFAHLFEDELDEILEK</sequence>
<feature type="transmembrane region" description="Helical" evidence="1">
    <location>
        <begin position="284"/>
        <end position="306"/>
    </location>
</feature>
<keyword evidence="3" id="KW-0808">Transferase</keyword>
<dbReference type="GO" id="GO:0009103">
    <property type="term" value="P:lipopolysaccharide biosynthetic process"/>
    <property type="evidence" value="ECO:0007669"/>
    <property type="project" value="TreeGrafter"/>
</dbReference>
<feature type="transmembrane region" description="Helical" evidence="1">
    <location>
        <begin position="255"/>
        <end position="272"/>
    </location>
</feature>
<feature type="transmembrane region" description="Helical" evidence="1">
    <location>
        <begin position="233"/>
        <end position="249"/>
    </location>
</feature>
<organism evidence="3 4">
    <name type="scientific">Robiginitalea myxolifaciens</name>
    <dbReference type="NCBI Taxonomy" id="400055"/>
    <lineage>
        <taxon>Bacteria</taxon>
        <taxon>Pseudomonadati</taxon>
        <taxon>Bacteroidota</taxon>
        <taxon>Flavobacteriia</taxon>
        <taxon>Flavobacteriales</taxon>
        <taxon>Flavobacteriaceae</taxon>
        <taxon>Robiginitalea</taxon>
    </lineage>
</organism>
<dbReference type="AlphaFoldDB" id="A0A1I6FMZ8"/>
<keyword evidence="1" id="KW-0812">Transmembrane</keyword>
<dbReference type="PANTHER" id="PTHR23028:SF53">
    <property type="entry name" value="ACYL_TRANSF_3 DOMAIN-CONTAINING PROTEIN"/>
    <property type="match status" value="1"/>
</dbReference>
<gene>
    <name evidence="3" type="ORF">SAMN04490243_0162</name>
</gene>
<feature type="domain" description="Acyltransferase 3" evidence="2">
    <location>
        <begin position="21"/>
        <end position="334"/>
    </location>
</feature>